<dbReference type="NCBIfam" id="TIGR03623">
    <property type="entry name" value="probable DNA repair protein"/>
    <property type="match status" value="1"/>
</dbReference>
<evidence type="ECO:0000313" key="2">
    <source>
        <dbReference type="EMBL" id="KTC80403.1"/>
    </source>
</evidence>
<evidence type="ECO:0000313" key="3">
    <source>
        <dbReference type="Proteomes" id="UP000054921"/>
    </source>
</evidence>
<dbReference type="Gene3D" id="3.90.320.10">
    <property type="match status" value="1"/>
</dbReference>
<proteinExistence type="predicted"/>
<dbReference type="InterPro" id="IPR011335">
    <property type="entry name" value="Restrct_endonuc-II-like"/>
</dbReference>
<dbReference type="RefSeq" id="WP_058388001.1">
    <property type="nucleotide sequence ID" value="NZ_LNXW01000013.1"/>
</dbReference>
<dbReference type="SUPFAM" id="SSF52980">
    <property type="entry name" value="Restriction endonuclease-like"/>
    <property type="match status" value="1"/>
</dbReference>
<dbReference type="Pfam" id="PF12705">
    <property type="entry name" value="PDDEXK_1"/>
    <property type="match status" value="1"/>
</dbReference>
<evidence type="ECO:0000259" key="1">
    <source>
        <dbReference type="Pfam" id="PF12705"/>
    </source>
</evidence>
<gene>
    <name evidence="2" type="ORF">Lche_2423</name>
</gene>
<protein>
    <submittedName>
        <fullName evidence="2">Recombinase B</fullName>
    </submittedName>
</protein>
<sequence>MPIHTFTDKEHLFLLLAQKATVLTPNNRLSDIILQHYFAQCRKQTIEKPICMPFRVALIKAYEQLNFNSAHLDHPTLLNDAQCQYLWRRIIQAESHIIYSDGLLQAVISAWERCQQWQVNLEDPAFHHTAQTQQFQRWWHLFDTQLKQQNLITEYELIPYLLDANSSLFSQKVVWVCFDDFTPQQALLQNILAQKGVLQYQYDLKEKSSKIEVLAAQDNKEEYQQLMAWLHIKIKEGKQNIGVVVPNLEQEFHSLQRTLAHHFETSDFNISLGQPLIHFPLVAHALCWLNLDDTHLNPHQANLLLQSPYLGHSKEEFIARSDYLQEGTLLANHSIPLNHLIEELSTHAPKLADLLNHLTPYPEEATVQEWIHLFQKRLNNIGFPGDYTLNSESYQCLNRFITVFDELRQFALIRPIFTKSEVLEVVHHLVANTIFQAQKTSAPIQICGLLEASGCEFDSLWITGLTDQCLPQKVHLSAFIPPQLQRDLCMPHSLPARELQFARQILQRFQKSADSIVFSYAQLQADTPNLPCSLITDLPAFERLPTDYLSKTTPDLMFLDECFNVPIHPDERIYGGTAILSNQAKCPFKAFAEHRLRAKASIQTTDGLDNKKRGQIIHKVMELLWQKLETQHKLLHLAPQILEQYIEEAIHTALSPLQKQFYELFFDSIQDVEYTRLKRLVQTCLEWEKQRPPFAVAALEQSYTIHLAGLDFQVRVDRLDQVEDKKWVIDYKSSLPASKPWNEERPKESQLLLYALLDEQINTLLLLQVKAGRINSMGLSEEKLSMSGMTPLKKEETWAGYREVWQRQLTDLVKEFQEGYCAPQPAHLTICQHCDFQNLCRFQVEE</sequence>
<name>A0A0W0SA98_9GAMM</name>
<comment type="caution">
    <text evidence="2">The sequence shown here is derived from an EMBL/GenBank/DDBJ whole genome shotgun (WGS) entry which is preliminary data.</text>
</comment>
<dbReference type="InterPro" id="IPR019925">
    <property type="entry name" value="DNA_repair_protein_predicted"/>
</dbReference>
<feature type="domain" description="PD-(D/E)XK endonuclease-like" evidence="1">
    <location>
        <begin position="584"/>
        <end position="841"/>
    </location>
</feature>
<dbReference type="OrthoDB" id="9761147at2"/>
<dbReference type="InterPro" id="IPR027417">
    <property type="entry name" value="P-loop_NTPase"/>
</dbReference>
<dbReference type="InterPro" id="IPR011604">
    <property type="entry name" value="PDDEXK-like_dom_sf"/>
</dbReference>
<dbReference type="EMBL" id="LNXW01000013">
    <property type="protein sequence ID" value="KTC80403.1"/>
    <property type="molecule type" value="Genomic_DNA"/>
</dbReference>
<dbReference type="AlphaFoldDB" id="A0A0W0SA98"/>
<accession>A0A0W0SA98</accession>
<dbReference type="PATRIC" id="fig|28084.5.peg.2619"/>
<organism evidence="2 3">
    <name type="scientific">Legionella cherrii</name>
    <dbReference type="NCBI Taxonomy" id="28084"/>
    <lineage>
        <taxon>Bacteria</taxon>
        <taxon>Pseudomonadati</taxon>
        <taxon>Pseudomonadota</taxon>
        <taxon>Gammaproteobacteria</taxon>
        <taxon>Legionellales</taxon>
        <taxon>Legionellaceae</taxon>
        <taxon>Legionella</taxon>
    </lineage>
</organism>
<dbReference type="STRING" id="28084.Lche_2423"/>
<dbReference type="SUPFAM" id="SSF52540">
    <property type="entry name" value="P-loop containing nucleoside triphosphate hydrolases"/>
    <property type="match status" value="1"/>
</dbReference>
<dbReference type="Proteomes" id="UP000054921">
    <property type="component" value="Unassembled WGS sequence"/>
</dbReference>
<reference evidence="2 3" key="1">
    <citation type="submission" date="2015-11" db="EMBL/GenBank/DDBJ databases">
        <title>Genomic analysis of 38 Legionella species identifies large and diverse effector repertoires.</title>
        <authorList>
            <person name="Burstein D."/>
            <person name="Amaro F."/>
            <person name="Zusman T."/>
            <person name="Lifshitz Z."/>
            <person name="Cohen O."/>
            <person name="Gilbert J.A."/>
            <person name="Pupko T."/>
            <person name="Shuman H.A."/>
            <person name="Segal G."/>
        </authorList>
    </citation>
    <scope>NUCLEOTIDE SEQUENCE [LARGE SCALE GENOMIC DNA]</scope>
    <source>
        <strain evidence="2 3">ORW</strain>
    </source>
</reference>
<dbReference type="InterPro" id="IPR038726">
    <property type="entry name" value="PDDEXK_AddAB-type"/>
</dbReference>